<dbReference type="GO" id="GO:0030466">
    <property type="term" value="P:silent mating-type cassette heterochromatin formation"/>
    <property type="evidence" value="ECO:0007669"/>
    <property type="project" value="EnsemblFungi"/>
</dbReference>
<dbReference type="OrthoDB" id="2130597at2759"/>
<dbReference type="GO" id="GO:0031297">
    <property type="term" value="P:replication fork processing"/>
    <property type="evidence" value="ECO:0007669"/>
    <property type="project" value="EnsemblFungi"/>
</dbReference>
<feature type="compositionally biased region" description="Acidic residues" evidence="4">
    <location>
        <begin position="661"/>
        <end position="678"/>
    </location>
</feature>
<feature type="domain" description="DNA replication checkpoint mediator MRC1" evidence="5">
    <location>
        <begin position="806"/>
        <end position="943"/>
    </location>
</feature>
<evidence type="ECO:0000256" key="3">
    <source>
        <dbReference type="ARBA" id="ARBA00023242"/>
    </source>
</evidence>
<dbReference type="GO" id="GO:0031573">
    <property type="term" value="P:mitotic intra-S DNA damage checkpoint signaling"/>
    <property type="evidence" value="ECO:0007669"/>
    <property type="project" value="EnsemblFungi"/>
</dbReference>
<dbReference type="InterPro" id="IPR018564">
    <property type="entry name" value="Repl_chkpnt_MRC1_dom"/>
</dbReference>
<dbReference type="GO" id="GO:0031509">
    <property type="term" value="P:subtelomeric heterochromatin formation"/>
    <property type="evidence" value="ECO:0007669"/>
    <property type="project" value="EnsemblFungi"/>
</dbReference>
<proteinExistence type="predicted"/>
<dbReference type="GO" id="GO:0043570">
    <property type="term" value="P:maintenance of DNA repeat elements"/>
    <property type="evidence" value="ECO:0007669"/>
    <property type="project" value="EnsemblFungi"/>
</dbReference>
<feature type="compositionally biased region" description="Acidic residues" evidence="4">
    <location>
        <begin position="461"/>
        <end position="477"/>
    </location>
</feature>
<dbReference type="GO" id="GO:0006281">
    <property type="term" value="P:DNA repair"/>
    <property type="evidence" value="ECO:0007669"/>
    <property type="project" value="EnsemblFungi"/>
</dbReference>
<dbReference type="PANTHER" id="PTHR14396">
    <property type="entry name" value="CLASPIN"/>
    <property type="match status" value="1"/>
</dbReference>
<dbReference type="GO" id="GO:0031298">
    <property type="term" value="C:replication fork protection complex"/>
    <property type="evidence" value="ECO:0007669"/>
    <property type="project" value="EnsemblFungi"/>
</dbReference>
<dbReference type="GO" id="GO:0071470">
    <property type="term" value="P:cellular response to osmotic stress"/>
    <property type="evidence" value="ECO:0007669"/>
    <property type="project" value="EnsemblFungi"/>
</dbReference>
<dbReference type="Pfam" id="PF09444">
    <property type="entry name" value="MRC1"/>
    <property type="match status" value="1"/>
</dbReference>
<feature type="compositionally biased region" description="Polar residues" evidence="4">
    <location>
        <begin position="205"/>
        <end position="227"/>
    </location>
</feature>
<dbReference type="GO" id="GO:0010997">
    <property type="term" value="F:anaphase-promoting complex binding"/>
    <property type="evidence" value="ECO:0007669"/>
    <property type="project" value="TreeGrafter"/>
</dbReference>
<dbReference type="GO" id="GO:0007095">
    <property type="term" value="P:mitotic G2 DNA damage checkpoint signaling"/>
    <property type="evidence" value="ECO:0007669"/>
    <property type="project" value="TreeGrafter"/>
</dbReference>
<dbReference type="GO" id="GO:0000781">
    <property type="term" value="C:chromosome, telomeric region"/>
    <property type="evidence" value="ECO:0007669"/>
    <property type="project" value="GOC"/>
</dbReference>
<feature type="compositionally biased region" description="Polar residues" evidence="4">
    <location>
        <begin position="67"/>
        <end position="82"/>
    </location>
</feature>
<feature type="compositionally biased region" description="Polar residues" evidence="4">
    <location>
        <begin position="478"/>
        <end position="493"/>
    </location>
</feature>
<feature type="region of interest" description="Disordered" evidence="4">
    <location>
        <begin position="460"/>
        <end position="511"/>
    </location>
</feature>
<dbReference type="GO" id="GO:0000723">
    <property type="term" value="P:telomere maintenance"/>
    <property type="evidence" value="ECO:0007669"/>
    <property type="project" value="EnsemblFungi"/>
</dbReference>
<feature type="compositionally biased region" description="Low complexity" evidence="4">
    <location>
        <begin position="679"/>
        <end position="688"/>
    </location>
</feature>
<feature type="region of interest" description="Disordered" evidence="4">
    <location>
        <begin position="636"/>
        <end position="740"/>
    </location>
</feature>
<feature type="region of interest" description="Disordered" evidence="4">
    <location>
        <begin position="147"/>
        <end position="182"/>
    </location>
</feature>
<evidence type="ECO:0000313" key="6">
    <source>
        <dbReference type="EMBL" id="CCK69135.1"/>
    </source>
</evidence>
<dbReference type="KEGG" id="kng:KNAG_0C00220"/>
<dbReference type="PANTHER" id="PTHR14396:SF10">
    <property type="entry name" value="CLASPIN"/>
    <property type="match status" value="1"/>
</dbReference>
<evidence type="ECO:0000313" key="7">
    <source>
        <dbReference type="Proteomes" id="UP000006310"/>
    </source>
</evidence>
<dbReference type="eggNOG" id="ENOG502QSP5">
    <property type="taxonomic scope" value="Eukaryota"/>
</dbReference>
<feature type="region of interest" description="Disordered" evidence="4">
    <location>
        <begin position="17"/>
        <end position="36"/>
    </location>
</feature>
<dbReference type="GO" id="GO:0007064">
    <property type="term" value="P:mitotic sister chromatid cohesion"/>
    <property type="evidence" value="ECO:0007669"/>
    <property type="project" value="EnsemblFungi"/>
</dbReference>
<dbReference type="GO" id="GO:0033314">
    <property type="term" value="P:mitotic DNA replication checkpoint signaling"/>
    <property type="evidence" value="ECO:0007669"/>
    <property type="project" value="TreeGrafter"/>
</dbReference>
<evidence type="ECO:0000256" key="4">
    <source>
        <dbReference type="SAM" id="MobiDB-lite"/>
    </source>
</evidence>
<reference evidence="7" key="2">
    <citation type="submission" date="2012-08" db="EMBL/GenBank/DDBJ databases">
        <title>Genome sequence of Kazachstania naganishii.</title>
        <authorList>
            <person name="Gordon J.L."/>
            <person name="Armisen D."/>
            <person name="Proux-Wera E."/>
            <person name="OhEigeartaigh S.S."/>
            <person name="Byrne K.P."/>
            <person name="Wolfe K.H."/>
        </authorList>
    </citation>
    <scope>NUCLEOTIDE SEQUENCE [LARGE SCALE GENOMIC DNA]</scope>
    <source>
        <strain evidence="7">ATCC MYA-139 / BCRC 22969 / CBS 8797 / CCRC 22969 / KCTC 17520 / NBRC 10181 / NCYC 3082</strain>
    </source>
</reference>
<gene>
    <name evidence="6" type="primary">KNAG0C00220</name>
    <name evidence="6" type="ordered locus">KNAG_0C00220</name>
</gene>
<evidence type="ECO:0000256" key="1">
    <source>
        <dbReference type="ARBA" id="ARBA00004123"/>
    </source>
</evidence>
<dbReference type="RefSeq" id="XP_022463381.1">
    <property type="nucleotide sequence ID" value="XM_022606713.1"/>
</dbReference>
<organism evidence="6 7">
    <name type="scientific">Huiozyma naganishii (strain ATCC MYA-139 / BCRC 22969 / CBS 8797 / KCTC 17520 / NBRC 10181 / NCYC 3082 / Yp74L-3)</name>
    <name type="common">Yeast</name>
    <name type="synonym">Kazachstania naganishii</name>
    <dbReference type="NCBI Taxonomy" id="1071383"/>
    <lineage>
        <taxon>Eukaryota</taxon>
        <taxon>Fungi</taxon>
        <taxon>Dikarya</taxon>
        <taxon>Ascomycota</taxon>
        <taxon>Saccharomycotina</taxon>
        <taxon>Saccharomycetes</taxon>
        <taxon>Saccharomycetales</taxon>
        <taxon>Saccharomycetaceae</taxon>
        <taxon>Huiozyma</taxon>
    </lineage>
</organism>
<dbReference type="GeneID" id="34524815"/>
<dbReference type="GO" id="GO:0050821">
    <property type="term" value="P:protein stabilization"/>
    <property type="evidence" value="ECO:0007669"/>
    <property type="project" value="EnsemblFungi"/>
</dbReference>
<dbReference type="OMA" id="NIEWTAN"/>
<feature type="compositionally biased region" description="Polar residues" evidence="4">
    <location>
        <begin position="1146"/>
        <end position="1161"/>
    </location>
</feature>
<feature type="compositionally biased region" description="Basic and acidic residues" evidence="4">
    <location>
        <begin position="636"/>
        <end position="646"/>
    </location>
</feature>
<keyword evidence="7" id="KW-1185">Reference proteome</keyword>
<dbReference type="Proteomes" id="UP000006310">
    <property type="component" value="Chromosome 3"/>
</dbReference>
<sequence length="1161" mass="131326">MDDLLERFNSVKVKRRTTYKKVQQNSTDEAAGDDDCVPTSLAGNGFLFGNATVDKIKNRLNNEDHPNSSIDVTKSSSEDQIPVSQSQLLSTLYDGGEDLESLERKKERKKRKEEQKLLEQKLKEKNGLVDTHVDYTQVIYANAPVRRSTRKAKLTKRNALDESDQHTNNFDKVQESDLSHTNVGNKLEEQLESKDVSRQLRDIKLQSTTHLPTSTSRTRQINYSPTSEGAIGGELLKTQTVNARTQATQVIHSDTQPTQLVDTDTQPTQIVDTDSQPTQIIDTDTQPTQLIDAQPAQIIDAETQPTQIIDTNAQPTQIIDPDTQPTQLINYSHESNGKHIPTLPAPDALLSTGTSLLGLNIPLHRYATAGTTSNPKHKNDSQHIIEDNIATMRDRLETQEFQPTVADDVKSGGNTLKIHEIQTQIDEETRNMLNRGVEHRKSRGVPSRVEVRFTKESFMADFEESDSASDMESDSDQINDTTPETGSSQNSDSNKARKPTEAPKTKRVTGLSSYETILRNKVNDDECLDLGSDDTYSSEEEYDKESKVSQASKAAVLNIKAKALKKKAIVKAANTNKTTLDSLFSDLKKKNRQQILSHQAEIIGTKGINHKDLEREKEIVEDLLEQEILRNKRLREREREREQKEEEQSDMDNNYSANELESFDDSDHDSLNEDEPNINDDNNSSNGVDSEDEEEFAAFQVLKGKKRKNMQIQPESDSEEETVNSNDKRVNAPSESKPIHPVNNINAIDLGDYGNNLEIRAELNNTEKLDTKCMLDEKEHARAVDKERLKTIMKEKKLMLKRAELKEKGVSNFFEEEAEESEDEWHGIGGIDGEVSDEYDSEVEKMIDDYSRADMDPEEIRKLLVSENKEMDVKMVNKILFDIKNGNFRKRGRDTLELELSDEEDDDLRQYRQKRNELMKQRLLDLGDDKKLVKNVKTKAFFDSLVEDIVEVKNPFGVMSDNETQDTDETTTIDTQTRESVSNKEEKPTQEKGKKTVLSEEFVQRSLSFLNSNRNLTEFEQNQDLARLQHDDDVSDLYTLKKQSSVKSFKSVGSKNEIINVDANDNSGTAVATATFRPPSIIKSFNSKLNVDDKFRNGKKTVKTFKSYKAVGGSKTSVTYMNKVRKLTAPKSLKKLHSTGGERKISAQTSHSFKSNSNFDS</sequence>
<dbReference type="STRING" id="1071383.J7R2T6"/>
<reference evidence="6 7" key="1">
    <citation type="journal article" date="2011" name="Proc. Natl. Acad. Sci. U.S.A.">
        <title>Evolutionary erosion of yeast sex chromosomes by mating-type switching accidents.</title>
        <authorList>
            <person name="Gordon J.L."/>
            <person name="Armisen D."/>
            <person name="Proux-Wera E."/>
            <person name="Oheigeartaigh S.S."/>
            <person name="Byrne K.P."/>
            <person name="Wolfe K.H."/>
        </authorList>
    </citation>
    <scope>NUCLEOTIDE SEQUENCE [LARGE SCALE GENOMIC DNA]</scope>
    <source>
        <strain evidence="7">ATCC MYA-139 / BCRC 22969 / CBS 8797 / CCRC 22969 / KCTC 17520 / NBRC 10181 / NCYC 3082</strain>
    </source>
</reference>
<evidence type="ECO:0000259" key="5">
    <source>
        <dbReference type="Pfam" id="PF09444"/>
    </source>
</evidence>
<dbReference type="EMBL" id="HE978316">
    <property type="protein sequence ID" value="CCK69135.1"/>
    <property type="molecule type" value="Genomic_DNA"/>
</dbReference>
<feature type="region of interest" description="Disordered" evidence="4">
    <location>
        <begin position="204"/>
        <end position="230"/>
    </location>
</feature>
<dbReference type="GO" id="GO:0033262">
    <property type="term" value="P:regulation of nuclear cell cycle DNA replication"/>
    <property type="evidence" value="ECO:0007669"/>
    <property type="project" value="EnsemblFungi"/>
</dbReference>
<dbReference type="HOGENOM" id="CLU_007004_0_0_1"/>
<feature type="region of interest" description="Disordered" evidence="4">
    <location>
        <begin position="957"/>
        <end position="995"/>
    </location>
</feature>
<name>J7R2T6_HUIN7</name>
<dbReference type="InterPro" id="IPR024146">
    <property type="entry name" value="Claspin"/>
</dbReference>
<evidence type="ECO:0000256" key="2">
    <source>
        <dbReference type="ARBA" id="ARBA00022553"/>
    </source>
</evidence>
<protein>
    <recommendedName>
        <fullName evidence="5">DNA replication checkpoint mediator MRC1 domain-containing protein</fullName>
    </recommendedName>
</protein>
<keyword evidence="2" id="KW-0597">Phosphoprotein</keyword>
<feature type="region of interest" description="Disordered" evidence="4">
    <location>
        <begin position="1131"/>
        <end position="1161"/>
    </location>
</feature>
<keyword evidence="3" id="KW-0539">Nucleus</keyword>
<feature type="compositionally biased region" description="Basic and acidic residues" evidence="4">
    <location>
        <begin position="981"/>
        <end position="995"/>
    </location>
</feature>
<comment type="subcellular location">
    <subcellularLocation>
        <location evidence="1">Nucleus</location>
    </subcellularLocation>
</comment>
<dbReference type="AlphaFoldDB" id="J7R2T6"/>
<dbReference type="GO" id="GO:0034399">
    <property type="term" value="C:nuclear periphery"/>
    <property type="evidence" value="ECO:0007669"/>
    <property type="project" value="EnsemblFungi"/>
</dbReference>
<feature type="region of interest" description="Disordered" evidence="4">
    <location>
        <begin position="59"/>
        <end position="82"/>
    </location>
</feature>
<feature type="compositionally biased region" description="Basic residues" evidence="4">
    <location>
        <begin position="147"/>
        <end position="156"/>
    </location>
</feature>
<accession>J7R2T6</accession>
<feature type="compositionally biased region" description="Basic and acidic residues" evidence="4">
    <location>
        <begin position="494"/>
        <end position="504"/>
    </location>
</feature>